<dbReference type="Pfam" id="PF00089">
    <property type="entry name" value="Trypsin"/>
    <property type="match status" value="1"/>
</dbReference>
<organism evidence="3 4">
    <name type="scientific">Pristionchus entomophagus</name>
    <dbReference type="NCBI Taxonomy" id="358040"/>
    <lineage>
        <taxon>Eukaryota</taxon>
        <taxon>Metazoa</taxon>
        <taxon>Ecdysozoa</taxon>
        <taxon>Nematoda</taxon>
        <taxon>Chromadorea</taxon>
        <taxon>Rhabditida</taxon>
        <taxon>Rhabditina</taxon>
        <taxon>Diplogasteromorpha</taxon>
        <taxon>Diplogasteroidea</taxon>
        <taxon>Neodiplogasteridae</taxon>
        <taxon>Pristionchus</taxon>
    </lineage>
</organism>
<dbReference type="InterPro" id="IPR033116">
    <property type="entry name" value="TRYPSIN_SER"/>
</dbReference>
<dbReference type="PROSITE" id="PS50240">
    <property type="entry name" value="TRYPSIN_DOM"/>
    <property type="match status" value="1"/>
</dbReference>
<feature type="non-terminal residue" evidence="3">
    <location>
        <position position="169"/>
    </location>
</feature>
<dbReference type="InterPro" id="IPR001254">
    <property type="entry name" value="Trypsin_dom"/>
</dbReference>
<protein>
    <recommendedName>
        <fullName evidence="2">Peptidase S1 domain-containing protein</fullName>
    </recommendedName>
</protein>
<dbReference type="Proteomes" id="UP001432027">
    <property type="component" value="Unassembled WGS sequence"/>
</dbReference>
<dbReference type="EMBL" id="BTSX01000006">
    <property type="protein sequence ID" value="GMT06840.1"/>
    <property type="molecule type" value="Genomic_DNA"/>
</dbReference>
<evidence type="ECO:0000256" key="1">
    <source>
        <dbReference type="ARBA" id="ARBA00023157"/>
    </source>
</evidence>
<evidence type="ECO:0000313" key="3">
    <source>
        <dbReference type="EMBL" id="GMT06840.1"/>
    </source>
</evidence>
<evidence type="ECO:0000259" key="2">
    <source>
        <dbReference type="PROSITE" id="PS50240"/>
    </source>
</evidence>
<dbReference type="PROSITE" id="PS00135">
    <property type="entry name" value="TRYPSIN_SER"/>
    <property type="match status" value="1"/>
</dbReference>
<reference evidence="3" key="1">
    <citation type="submission" date="2023-10" db="EMBL/GenBank/DDBJ databases">
        <title>Genome assembly of Pristionchus species.</title>
        <authorList>
            <person name="Yoshida K."/>
            <person name="Sommer R.J."/>
        </authorList>
    </citation>
    <scope>NUCLEOTIDE SEQUENCE</scope>
    <source>
        <strain evidence="3">RS0144</strain>
    </source>
</reference>
<dbReference type="Gene3D" id="2.40.10.10">
    <property type="entry name" value="Trypsin-like serine proteases"/>
    <property type="match status" value="1"/>
</dbReference>
<dbReference type="InterPro" id="IPR043504">
    <property type="entry name" value="Peptidase_S1_PA_chymotrypsin"/>
</dbReference>
<gene>
    <name evidence="3" type="ORF">PENTCL1PPCAC_29014</name>
</gene>
<keyword evidence="1" id="KW-1015">Disulfide bond</keyword>
<evidence type="ECO:0000313" key="4">
    <source>
        <dbReference type="Proteomes" id="UP001432027"/>
    </source>
</evidence>
<dbReference type="GO" id="GO:0006508">
    <property type="term" value="P:proteolysis"/>
    <property type="evidence" value="ECO:0007669"/>
    <property type="project" value="InterPro"/>
</dbReference>
<name>A0AAV5ULV8_9BILA</name>
<dbReference type="PANTHER" id="PTHR24250">
    <property type="entry name" value="CHYMOTRYPSIN-RELATED"/>
    <property type="match status" value="1"/>
</dbReference>
<dbReference type="SUPFAM" id="SSF50494">
    <property type="entry name" value="Trypsin-like serine proteases"/>
    <property type="match status" value="1"/>
</dbReference>
<comment type="caution">
    <text evidence="3">The sequence shown here is derived from an EMBL/GenBank/DDBJ whole genome shotgun (WGS) entry which is preliminary data.</text>
</comment>
<keyword evidence="4" id="KW-1185">Reference proteome</keyword>
<feature type="non-terminal residue" evidence="3">
    <location>
        <position position="1"/>
    </location>
</feature>
<dbReference type="PANTHER" id="PTHR24250:SF27">
    <property type="entry name" value="ELASTASE 2 LIKE"/>
    <property type="match status" value="1"/>
</dbReference>
<sequence>GLKSVTHTQTNGRTNELTDRHYDFIRDSATALTFNHLVSPICLPNPLQSIPDDGQAVATGFGTTNDRGSNHTYKDGQLRETILPIVKSDICRQRYNRSDQEFYSHISGSFTQTICAGSIGHATGEGDSGGPLLMKASDGRWFQIGITSFGDDDDVSASGRPEGLVPSNL</sequence>
<accession>A0AAV5ULV8</accession>
<proteinExistence type="predicted"/>
<dbReference type="AlphaFoldDB" id="A0AAV5ULV8"/>
<dbReference type="SMART" id="SM00020">
    <property type="entry name" value="Tryp_SPc"/>
    <property type="match status" value="1"/>
</dbReference>
<feature type="domain" description="Peptidase S1" evidence="2">
    <location>
        <begin position="1"/>
        <end position="169"/>
    </location>
</feature>
<dbReference type="InterPro" id="IPR009003">
    <property type="entry name" value="Peptidase_S1_PA"/>
</dbReference>
<dbReference type="GO" id="GO:0004252">
    <property type="term" value="F:serine-type endopeptidase activity"/>
    <property type="evidence" value="ECO:0007669"/>
    <property type="project" value="InterPro"/>
</dbReference>